<dbReference type="Proteomes" id="UP001378956">
    <property type="component" value="Unassembled WGS sequence"/>
</dbReference>
<protein>
    <recommendedName>
        <fullName evidence="3">Polysaccharide lyase-like protein</fullName>
    </recommendedName>
</protein>
<evidence type="ECO:0000313" key="2">
    <source>
        <dbReference type="Proteomes" id="UP001378956"/>
    </source>
</evidence>
<proteinExistence type="predicted"/>
<organism evidence="1 2">
    <name type="scientific">Pedobacter panaciterrae</name>
    <dbReference type="NCBI Taxonomy" id="363849"/>
    <lineage>
        <taxon>Bacteria</taxon>
        <taxon>Pseudomonadati</taxon>
        <taxon>Bacteroidota</taxon>
        <taxon>Sphingobacteriia</taxon>
        <taxon>Sphingobacteriales</taxon>
        <taxon>Sphingobacteriaceae</taxon>
        <taxon>Pedobacter</taxon>
    </lineage>
</organism>
<dbReference type="RefSeq" id="WP_172660438.1">
    <property type="nucleotide sequence ID" value="NZ_JABMKW010000012.1"/>
</dbReference>
<dbReference type="PROSITE" id="PS51257">
    <property type="entry name" value="PROKAR_LIPOPROTEIN"/>
    <property type="match status" value="1"/>
</dbReference>
<name>A0ABU8NW18_9SPHI</name>
<sequence>MRLIKSMMVYSIALFGLTVTSCKKETYTSRDTSHLVPLPEEPGEPADPTLVVFDNVDAKDGWQTVGDPVIETSGAKEGSGYLKNTIKNGDDFMQFIKHLATPLDSKLTTANGQFSFWWYISDVSAIKEDGQIEITSGGDADKDEYGWSVAKLLPTLKNGWNQVNLNLRDADISGAPNPAALNFFRVFFWTKTKDHSDVITGVDGLVLRAVPAAPAVSFENADKPDGWETVGAPVIETAGKKEGTGYLKNTIANGGDFMQFIRKFETPFNSTFNKSNGQFKFWWYISDVSHIKKDGSIELTSSGKADDHESAWDVAPLVDNLKNGWNEITLDFDKAINSGDGGADFTAINYFRVFFFTTSKDHPDVAVGIDDLRFTGK</sequence>
<dbReference type="EMBL" id="JBBEUB010000013">
    <property type="protein sequence ID" value="MEJ2905605.1"/>
    <property type="molecule type" value="Genomic_DNA"/>
</dbReference>
<reference evidence="1 2" key="1">
    <citation type="submission" date="2024-03" db="EMBL/GenBank/DDBJ databases">
        <title>Sequence of Lycoming College Course Isolates.</title>
        <authorList>
            <person name="Plotts O."/>
            <person name="Newman J."/>
        </authorList>
    </citation>
    <scope>NUCLEOTIDE SEQUENCE [LARGE SCALE GENOMIC DNA]</scope>
    <source>
        <strain evidence="1 2">CJB-3</strain>
    </source>
</reference>
<evidence type="ECO:0000313" key="1">
    <source>
        <dbReference type="EMBL" id="MEJ2905605.1"/>
    </source>
</evidence>
<keyword evidence="2" id="KW-1185">Reference proteome</keyword>
<accession>A0ABU8NW18</accession>
<evidence type="ECO:0008006" key="3">
    <source>
        <dbReference type="Google" id="ProtNLM"/>
    </source>
</evidence>
<gene>
    <name evidence="1" type="ORF">WAE58_24390</name>
</gene>
<comment type="caution">
    <text evidence="1">The sequence shown here is derived from an EMBL/GenBank/DDBJ whole genome shotgun (WGS) entry which is preliminary data.</text>
</comment>